<accession>A0A9W6ZUA2</accession>
<name>A0A9W6ZUA2_9STRA</name>
<feature type="region of interest" description="Disordered" evidence="9">
    <location>
        <begin position="164"/>
        <end position="190"/>
    </location>
</feature>
<comment type="pathway">
    <text evidence="2">Cofactor biosynthesis; tetrahydrobiopterin biosynthesis; tetrahydrobiopterin from 7,8-dihydroneopterin triphosphate: step 1/3.</text>
</comment>
<dbReference type="GO" id="GO:0003874">
    <property type="term" value="F:6-pyruvoyltetrahydropterin synthase activity"/>
    <property type="evidence" value="ECO:0007669"/>
    <property type="project" value="UniProtKB-EC"/>
</dbReference>
<evidence type="ECO:0000256" key="3">
    <source>
        <dbReference type="ARBA" id="ARBA00009164"/>
    </source>
</evidence>
<evidence type="ECO:0000256" key="8">
    <source>
        <dbReference type="ARBA" id="ARBA00023239"/>
    </source>
</evidence>
<comment type="cofactor">
    <cofactor evidence="1">
        <name>Zn(2+)</name>
        <dbReference type="ChEBI" id="CHEBI:29105"/>
    </cofactor>
</comment>
<dbReference type="InterPro" id="IPR038418">
    <property type="entry name" value="6-PTP_synth/QueD_sf"/>
</dbReference>
<keyword evidence="6" id="KW-0862">Zinc</keyword>
<evidence type="ECO:0000256" key="7">
    <source>
        <dbReference type="ARBA" id="ARBA00023007"/>
    </source>
</evidence>
<dbReference type="Pfam" id="PF01242">
    <property type="entry name" value="PTPS"/>
    <property type="match status" value="1"/>
</dbReference>
<dbReference type="AlphaFoldDB" id="A0A9W6ZUA2"/>
<evidence type="ECO:0000313" key="11">
    <source>
        <dbReference type="Proteomes" id="UP001162640"/>
    </source>
</evidence>
<comment type="similarity">
    <text evidence="3">Belongs to the PTPS family.</text>
</comment>
<dbReference type="PANTHER" id="PTHR12589:SF7">
    <property type="entry name" value="6-PYRUVOYL TETRAHYDROBIOPTERIN SYNTHASE"/>
    <property type="match status" value="1"/>
</dbReference>
<dbReference type="PANTHER" id="PTHR12589">
    <property type="entry name" value="PYRUVOYL TETRAHYDROBIOPTERIN SYNTHASE"/>
    <property type="match status" value="1"/>
</dbReference>
<evidence type="ECO:0000256" key="2">
    <source>
        <dbReference type="ARBA" id="ARBA00005126"/>
    </source>
</evidence>
<reference evidence="11" key="1">
    <citation type="journal article" date="2023" name="Commun. Biol.">
        <title>Genome analysis of Parmales, the sister group of diatoms, reveals the evolutionary specialization of diatoms from phago-mixotrophs to photoautotrophs.</title>
        <authorList>
            <person name="Ban H."/>
            <person name="Sato S."/>
            <person name="Yoshikawa S."/>
            <person name="Yamada K."/>
            <person name="Nakamura Y."/>
            <person name="Ichinomiya M."/>
            <person name="Sato N."/>
            <person name="Blanc-Mathieu R."/>
            <person name="Endo H."/>
            <person name="Kuwata A."/>
            <person name="Ogata H."/>
        </authorList>
    </citation>
    <scope>NUCLEOTIDE SEQUENCE [LARGE SCALE GENOMIC DNA]</scope>
</reference>
<evidence type="ECO:0000313" key="10">
    <source>
        <dbReference type="EMBL" id="GMH60582.1"/>
    </source>
</evidence>
<gene>
    <name evidence="10" type="ORF">TL16_g03084</name>
</gene>
<dbReference type="Proteomes" id="UP001162640">
    <property type="component" value="Unassembled WGS sequence"/>
</dbReference>
<feature type="compositionally biased region" description="Basic and acidic residues" evidence="9">
    <location>
        <begin position="175"/>
        <end position="190"/>
    </location>
</feature>
<dbReference type="SUPFAM" id="SSF55620">
    <property type="entry name" value="Tetrahydrobiopterin biosynthesis enzymes-like"/>
    <property type="match status" value="1"/>
</dbReference>
<evidence type="ECO:0000256" key="9">
    <source>
        <dbReference type="SAM" id="MobiDB-lite"/>
    </source>
</evidence>
<sequence>MSTLPSPLGFSVLVHSSSFKFNLAHFVTYHTFRERLHGHNYTLSLELFGPSISSDGYVIDFGDVKKVCRSVCKEINEHVIIPEKSDCLDIRPLPSKPDHIILTCEDESIFVFPKDDCYFAPIAHSTVEEISLMLYGKILEGLGAKNLVKRGIEKIKISLSEAPGQESTVEIPVEEVSKQERSGGDELGIR</sequence>
<dbReference type="InterPro" id="IPR007115">
    <property type="entry name" value="6-PTP_synth/QueD"/>
</dbReference>
<protein>
    <recommendedName>
        <fullName evidence="4">6-pyruvoyltetrahydropterin synthase</fullName>
        <ecNumber evidence="4">4.2.3.12</ecNumber>
    </recommendedName>
</protein>
<evidence type="ECO:0000256" key="4">
    <source>
        <dbReference type="ARBA" id="ARBA00013100"/>
    </source>
</evidence>
<keyword evidence="8" id="KW-0456">Lyase</keyword>
<evidence type="ECO:0000256" key="1">
    <source>
        <dbReference type="ARBA" id="ARBA00001947"/>
    </source>
</evidence>
<dbReference type="EMBL" id="BLQM01000079">
    <property type="protein sequence ID" value="GMH60582.1"/>
    <property type="molecule type" value="Genomic_DNA"/>
</dbReference>
<evidence type="ECO:0000256" key="5">
    <source>
        <dbReference type="ARBA" id="ARBA00022723"/>
    </source>
</evidence>
<proteinExistence type="inferred from homology"/>
<organism evidence="10 11">
    <name type="scientific">Triparma laevis f. inornata</name>
    <dbReference type="NCBI Taxonomy" id="1714386"/>
    <lineage>
        <taxon>Eukaryota</taxon>
        <taxon>Sar</taxon>
        <taxon>Stramenopiles</taxon>
        <taxon>Ochrophyta</taxon>
        <taxon>Bolidophyceae</taxon>
        <taxon>Parmales</taxon>
        <taxon>Triparmaceae</taxon>
        <taxon>Triparma</taxon>
    </lineage>
</organism>
<dbReference type="GO" id="GO:0006729">
    <property type="term" value="P:tetrahydrobiopterin biosynthetic process"/>
    <property type="evidence" value="ECO:0007669"/>
    <property type="project" value="UniProtKB-KW"/>
</dbReference>
<evidence type="ECO:0000256" key="6">
    <source>
        <dbReference type="ARBA" id="ARBA00022833"/>
    </source>
</evidence>
<comment type="caution">
    <text evidence="10">The sequence shown here is derived from an EMBL/GenBank/DDBJ whole genome shotgun (WGS) entry which is preliminary data.</text>
</comment>
<dbReference type="EC" id="4.2.3.12" evidence="4"/>
<keyword evidence="5" id="KW-0479">Metal-binding</keyword>
<dbReference type="GO" id="GO:0046872">
    <property type="term" value="F:metal ion binding"/>
    <property type="evidence" value="ECO:0007669"/>
    <property type="project" value="UniProtKB-KW"/>
</dbReference>
<dbReference type="Gene3D" id="3.30.479.10">
    <property type="entry name" value="6-pyruvoyl tetrahydropterin synthase/QueD"/>
    <property type="match status" value="1"/>
</dbReference>
<keyword evidence="7" id="KW-0783">Tetrahydrobiopterin biosynthesis</keyword>